<dbReference type="AlphaFoldDB" id="A0A1G7YPU9"/>
<dbReference type="InterPro" id="IPR037401">
    <property type="entry name" value="SnoaL-like"/>
</dbReference>
<dbReference type="CDD" id="cd00531">
    <property type="entry name" value="NTF2_like"/>
    <property type="match status" value="1"/>
</dbReference>
<proteinExistence type="predicted"/>
<reference evidence="2 3" key="1">
    <citation type="submission" date="2016-10" db="EMBL/GenBank/DDBJ databases">
        <authorList>
            <person name="de Groot N.N."/>
        </authorList>
    </citation>
    <scope>NUCLEOTIDE SEQUENCE [LARGE SCALE GENOMIC DNA]</scope>
    <source>
        <strain evidence="2 3">CPCC 201354</strain>
    </source>
</reference>
<dbReference type="InterPro" id="IPR032710">
    <property type="entry name" value="NTF2-like_dom_sf"/>
</dbReference>
<name>A0A1G7YPU9_9ACTN</name>
<dbReference type="Proteomes" id="UP000198923">
    <property type="component" value="Unassembled WGS sequence"/>
</dbReference>
<evidence type="ECO:0000259" key="1">
    <source>
        <dbReference type="Pfam" id="PF13577"/>
    </source>
</evidence>
<accession>A0A1G7YPU9</accession>
<evidence type="ECO:0000313" key="3">
    <source>
        <dbReference type="Proteomes" id="UP000198923"/>
    </source>
</evidence>
<protein>
    <submittedName>
        <fullName evidence="2">SnoaL-like domain-containing protein</fullName>
    </submittedName>
</protein>
<dbReference type="OrthoDB" id="2599042at2"/>
<dbReference type="STRING" id="504805.SAMN05421505_11016"/>
<dbReference type="EMBL" id="FNCN01000010">
    <property type="protein sequence ID" value="SDG98424.1"/>
    <property type="molecule type" value="Genomic_DNA"/>
</dbReference>
<gene>
    <name evidence="2" type="ORF">SAMN05421505_11016</name>
</gene>
<evidence type="ECO:0000313" key="2">
    <source>
        <dbReference type="EMBL" id="SDG98424.1"/>
    </source>
</evidence>
<organism evidence="2 3">
    <name type="scientific">Sinosporangium album</name>
    <dbReference type="NCBI Taxonomy" id="504805"/>
    <lineage>
        <taxon>Bacteria</taxon>
        <taxon>Bacillati</taxon>
        <taxon>Actinomycetota</taxon>
        <taxon>Actinomycetes</taxon>
        <taxon>Streptosporangiales</taxon>
        <taxon>Streptosporangiaceae</taxon>
        <taxon>Sinosporangium</taxon>
    </lineage>
</organism>
<keyword evidence="3" id="KW-1185">Reference proteome</keyword>
<sequence length="161" mass="17417">MTNLESQTDYALERAKIENTIAGFVLALDTRDIKGAVDRLAERVTWNYESVNGRPAAELGPDDLAARWNATLVHTDASQHFLSLPHITVNGDHASCVVHARVEIRLSNPGGSPSTSTNGTYTFGLVRAGSGWRIDAVTMTLLWNDGNARIMELAAEKGARG</sequence>
<feature type="domain" description="SnoaL-like" evidence="1">
    <location>
        <begin position="11"/>
        <end position="136"/>
    </location>
</feature>
<dbReference type="SUPFAM" id="SSF54427">
    <property type="entry name" value="NTF2-like"/>
    <property type="match status" value="1"/>
</dbReference>
<dbReference type="RefSeq" id="WP_093170580.1">
    <property type="nucleotide sequence ID" value="NZ_FNCN01000010.1"/>
</dbReference>
<dbReference type="Gene3D" id="3.10.450.50">
    <property type="match status" value="1"/>
</dbReference>
<dbReference type="Pfam" id="PF13577">
    <property type="entry name" value="SnoaL_4"/>
    <property type="match status" value="1"/>
</dbReference>